<protein>
    <submittedName>
        <fullName evidence="2">Polysaccharide deacetylase family protein</fullName>
    </submittedName>
</protein>
<accession>A0A940DME3</accession>
<dbReference type="Pfam" id="PF23019">
    <property type="entry name" value="DUF7033"/>
    <property type="match status" value="1"/>
</dbReference>
<proteinExistence type="predicted"/>
<name>A0A940DME3_9BACT</name>
<dbReference type="EMBL" id="JADIMV010000128">
    <property type="protein sequence ID" value="MBO8440442.1"/>
    <property type="molecule type" value="Genomic_DNA"/>
</dbReference>
<organism evidence="2 3">
    <name type="scientific">Candidatus Aphodosoma intestinipullorum</name>
    <dbReference type="NCBI Taxonomy" id="2840674"/>
    <lineage>
        <taxon>Bacteria</taxon>
        <taxon>Pseudomonadati</taxon>
        <taxon>Bacteroidota</taxon>
        <taxon>Bacteroidia</taxon>
        <taxon>Bacteroidales</taxon>
        <taxon>Candidatus Aphodosoma</taxon>
    </lineage>
</organism>
<evidence type="ECO:0000313" key="2">
    <source>
        <dbReference type="EMBL" id="MBO8440442.1"/>
    </source>
</evidence>
<dbReference type="AlphaFoldDB" id="A0A940DME3"/>
<comment type="caution">
    <text evidence="2">The sequence shown here is derived from an EMBL/GenBank/DDBJ whole genome shotgun (WGS) entry which is preliminary data.</text>
</comment>
<evidence type="ECO:0000259" key="1">
    <source>
        <dbReference type="Pfam" id="PF23019"/>
    </source>
</evidence>
<dbReference type="CDD" id="cd10931">
    <property type="entry name" value="CE4_u7"/>
    <property type="match status" value="1"/>
</dbReference>
<gene>
    <name evidence="2" type="ORF">IAC51_07315</name>
</gene>
<dbReference type="InterPro" id="IPR054297">
    <property type="entry name" value="DUF7033"/>
</dbReference>
<sequence length="440" mass="49495">MLPQETLRYLIDFLTGSEGVSQYVGYTDDRSSGAYRVVIVPSGFFSEGNYGSEASEPRLPLPTVCGVPLLFGSDRVEWKDGTLVVYADVIASAYYMLSRYEETLHPEDRRDAHGRYTGRGSLAFRGGFIGRPIVDEYGRLLRGWLRECGIDVPEPAKRIAKVYLTHDVDSIARYRHLRGFAGGCFRSLSRRGGAQAREVFSSLRDIHADPIYTFGFFREEDAKVPSAEKIYFIKAGSGKGYDYPQYRLDGKDFATLLRDIGQDGDTAIGLHASYEAGADPSLITKEKDTLAKAIGGEVRYNRYHFLRTLQPADFRRLIESGITDDFTMAYPDVAGFRLGICRAVRWIDPESKRLTPLVLHPLTAMDCTLSDSRYMGLPQQEAYGCVTRLIESAKEYGGEVSLLWHNSTVVRCQSDSSFCHRQLYSDLINVLIEECQPKEY</sequence>
<evidence type="ECO:0000313" key="3">
    <source>
        <dbReference type="Proteomes" id="UP000712007"/>
    </source>
</evidence>
<reference evidence="2" key="1">
    <citation type="submission" date="2020-10" db="EMBL/GenBank/DDBJ databases">
        <authorList>
            <person name="Gilroy R."/>
        </authorList>
    </citation>
    <scope>NUCLEOTIDE SEQUENCE</scope>
    <source>
        <strain evidence="2">3924</strain>
    </source>
</reference>
<feature type="domain" description="DUF7033" evidence="1">
    <location>
        <begin position="86"/>
        <end position="176"/>
    </location>
</feature>
<dbReference type="Proteomes" id="UP000712007">
    <property type="component" value="Unassembled WGS sequence"/>
</dbReference>
<reference evidence="2" key="2">
    <citation type="journal article" date="2021" name="PeerJ">
        <title>Extensive microbial diversity within the chicken gut microbiome revealed by metagenomics and culture.</title>
        <authorList>
            <person name="Gilroy R."/>
            <person name="Ravi A."/>
            <person name="Getino M."/>
            <person name="Pursley I."/>
            <person name="Horton D.L."/>
            <person name="Alikhan N.F."/>
            <person name="Baker D."/>
            <person name="Gharbi K."/>
            <person name="Hall N."/>
            <person name="Watson M."/>
            <person name="Adriaenssens E.M."/>
            <person name="Foster-Nyarko E."/>
            <person name="Jarju S."/>
            <person name="Secka A."/>
            <person name="Antonio M."/>
            <person name="Oren A."/>
            <person name="Chaudhuri R.R."/>
            <person name="La Ragione R."/>
            <person name="Hildebrand F."/>
            <person name="Pallen M.J."/>
        </authorList>
    </citation>
    <scope>NUCLEOTIDE SEQUENCE</scope>
    <source>
        <strain evidence="2">3924</strain>
    </source>
</reference>